<protein>
    <submittedName>
        <fullName evidence="2">Rhodanese-related sulfurtransferase</fullName>
    </submittedName>
</protein>
<dbReference type="RefSeq" id="WP_130285594.1">
    <property type="nucleotide sequence ID" value="NZ_SGXE01000001.1"/>
</dbReference>
<keyword evidence="2" id="KW-0808">Transferase</keyword>
<dbReference type="InterPro" id="IPR001763">
    <property type="entry name" value="Rhodanese-like_dom"/>
</dbReference>
<dbReference type="SUPFAM" id="SSF52821">
    <property type="entry name" value="Rhodanese/Cell cycle control phosphatase"/>
    <property type="match status" value="1"/>
</dbReference>
<comment type="caution">
    <text evidence="2">The sequence shown here is derived from an EMBL/GenBank/DDBJ whole genome shotgun (WGS) entry which is preliminary data.</text>
</comment>
<dbReference type="InterPro" id="IPR036873">
    <property type="entry name" value="Rhodanese-like_dom_sf"/>
</dbReference>
<evidence type="ECO:0000259" key="1">
    <source>
        <dbReference type="PROSITE" id="PS50206"/>
    </source>
</evidence>
<feature type="domain" description="Rhodanese" evidence="1">
    <location>
        <begin position="44"/>
        <end position="135"/>
    </location>
</feature>
<dbReference type="EMBL" id="SGXE01000001">
    <property type="protein sequence ID" value="RZS99776.1"/>
    <property type="molecule type" value="Genomic_DNA"/>
</dbReference>
<dbReference type="GO" id="GO:0004792">
    <property type="term" value="F:thiosulfate-cyanide sulfurtransferase activity"/>
    <property type="evidence" value="ECO:0007669"/>
    <property type="project" value="TreeGrafter"/>
</dbReference>
<sequence>MKTYLLFLVLLAQFNYGQDALSDLLKRYNKESVPYITVDQLQEKQDAMIILDSREPNEYKTSHIKNAVYVGYRDFSTENLKRLNIPKDATLVVYCSLGIRSENVAEKIQQLGYKNVFNLYGGIFEWKNKNCPVVNGLNKPTDSIHTYSKKWSKWLHNGIKVY</sequence>
<dbReference type="SMART" id="SM00450">
    <property type="entry name" value="RHOD"/>
    <property type="match status" value="1"/>
</dbReference>
<proteinExistence type="predicted"/>
<dbReference type="OrthoDB" id="598065at2"/>
<organism evidence="2 3">
    <name type="scientific">Aquimarina brevivitae</name>
    <dbReference type="NCBI Taxonomy" id="323412"/>
    <lineage>
        <taxon>Bacteria</taxon>
        <taxon>Pseudomonadati</taxon>
        <taxon>Bacteroidota</taxon>
        <taxon>Flavobacteriia</taxon>
        <taxon>Flavobacteriales</taxon>
        <taxon>Flavobacteriaceae</taxon>
        <taxon>Aquimarina</taxon>
    </lineage>
</organism>
<accession>A0A4Q7PGX8</accession>
<dbReference type="NCBIfam" id="NF045521">
    <property type="entry name" value="rhoda_near_glyco"/>
    <property type="match status" value="1"/>
</dbReference>
<dbReference type="Proteomes" id="UP000292262">
    <property type="component" value="Unassembled WGS sequence"/>
</dbReference>
<dbReference type="AlphaFoldDB" id="A0A4Q7PGX8"/>
<dbReference type="PANTHER" id="PTHR44086">
    <property type="entry name" value="THIOSULFATE SULFURTRANSFERASE RDL2, MITOCHONDRIAL-RELATED"/>
    <property type="match status" value="1"/>
</dbReference>
<dbReference type="CDD" id="cd00158">
    <property type="entry name" value="RHOD"/>
    <property type="match status" value="1"/>
</dbReference>
<dbReference type="Gene3D" id="3.40.250.10">
    <property type="entry name" value="Rhodanese-like domain"/>
    <property type="match status" value="1"/>
</dbReference>
<reference evidence="2 3" key="1">
    <citation type="submission" date="2019-02" db="EMBL/GenBank/DDBJ databases">
        <title>Genomic Encyclopedia of Type Strains, Phase IV (KMG-IV): sequencing the most valuable type-strain genomes for metagenomic binning, comparative biology and taxonomic classification.</title>
        <authorList>
            <person name="Goeker M."/>
        </authorList>
    </citation>
    <scope>NUCLEOTIDE SEQUENCE [LARGE SCALE GENOMIC DNA]</scope>
    <source>
        <strain evidence="2 3">DSM 17196</strain>
    </source>
</reference>
<dbReference type="PANTHER" id="PTHR44086:SF10">
    <property type="entry name" value="THIOSULFATE SULFURTRANSFERASE_RHODANESE-LIKE DOMAIN-CONTAINING PROTEIN 3"/>
    <property type="match status" value="1"/>
</dbReference>
<dbReference type="Pfam" id="PF00581">
    <property type="entry name" value="Rhodanese"/>
    <property type="match status" value="1"/>
</dbReference>
<evidence type="ECO:0000313" key="2">
    <source>
        <dbReference type="EMBL" id="RZS99776.1"/>
    </source>
</evidence>
<name>A0A4Q7PGX8_9FLAO</name>
<evidence type="ECO:0000313" key="3">
    <source>
        <dbReference type="Proteomes" id="UP000292262"/>
    </source>
</evidence>
<dbReference type="PROSITE" id="PS50206">
    <property type="entry name" value="RHODANESE_3"/>
    <property type="match status" value="1"/>
</dbReference>
<gene>
    <name evidence="2" type="ORF">EV197_1002</name>
</gene>
<keyword evidence="3" id="KW-1185">Reference proteome</keyword>